<proteinExistence type="predicted"/>
<dbReference type="RefSeq" id="WP_201633143.1">
    <property type="nucleotide sequence ID" value="NZ_JAEQNB010000002.1"/>
</dbReference>
<name>A0ABS1J8A7_9BACL</name>
<protein>
    <submittedName>
        <fullName evidence="6">DUF4870 domain-containing protein</fullName>
    </submittedName>
</protein>
<evidence type="ECO:0000256" key="1">
    <source>
        <dbReference type="ARBA" id="ARBA00004141"/>
    </source>
</evidence>
<evidence type="ECO:0000256" key="5">
    <source>
        <dbReference type="SAM" id="Phobius"/>
    </source>
</evidence>
<organism evidence="6 7">
    <name type="scientific">Tumebacillus amylolyticus</name>
    <dbReference type="NCBI Taxonomy" id="2801339"/>
    <lineage>
        <taxon>Bacteria</taxon>
        <taxon>Bacillati</taxon>
        <taxon>Bacillota</taxon>
        <taxon>Bacilli</taxon>
        <taxon>Bacillales</taxon>
        <taxon>Alicyclobacillaceae</taxon>
        <taxon>Tumebacillus</taxon>
    </lineage>
</organism>
<keyword evidence="2 5" id="KW-0812">Transmembrane</keyword>
<evidence type="ECO:0000256" key="2">
    <source>
        <dbReference type="ARBA" id="ARBA00022692"/>
    </source>
</evidence>
<comment type="subcellular location">
    <subcellularLocation>
        <location evidence="1">Membrane</location>
        <topology evidence="1">Multi-pass membrane protein</topology>
    </subcellularLocation>
</comment>
<keyword evidence="7" id="KW-1185">Reference proteome</keyword>
<dbReference type="EMBL" id="JAEQNB010000002">
    <property type="protein sequence ID" value="MBL0386511.1"/>
    <property type="molecule type" value="Genomic_DNA"/>
</dbReference>
<accession>A0ABS1J8A7</accession>
<feature type="transmembrane region" description="Helical" evidence="5">
    <location>
        <begin position="47"/>
        <end position="69"/>
    </location>
</feature>
<feature type="transmembrane region" description="Helical" evidence="5">
    <location>
        <begin position="75"/>
        <end position="93"/>
    </location>
</feature>
<evidence type="ECO:0000256" key="3">
    <source>
        <dbReference type="ARBA" id="ARBA00022989"/>
    </source>
</evidence>
<evidence type="ECO:0000313" key="7">
    <source>
        <dbReference type="Proteomes" id="UP000602284"/>
    </source>
</evidence>
<feature type="transmembrane region" description="Helical" evidence="5">
    <location>
        <begin position="12"/>
        <end position="35"/>
    </location>
</feature>
<comment type="caution">
    <text evidence="6">The sequence shown here is derived from an EMBL/GenBank/DDBJ whole genome shotgun (WGS) entry which is preliminary data.</text>
</comment>
<gene>
    <name evidence="6" type="ORF">JJB07_07605</name>
</gene>
<keyword evidence="4 5" id="KW-0472">Membrane</keyword>
<sequence>MYVASRYDRYWAMAAHLSILLLPFIAPIVILILRANSKFVRHHATQALLFHFVWLILMTISGWLCWILIGFPMLVVFGLMGIWGTIRGILAALNEERYHYPITGNWI</sequence>
<evidence type="ECO:0000313" key="6">
    <source>
        <dbReference type="EMBL" id="MBL0386511.1"/>
    </source>
</evidence>
<reference evidence="6 7" key="1">
    <citation type="submission" date="2021-01" db="EMBL/GenBank/DDBJ databases">
        <title>Tumebacillus sp. strain ITR2 16S ribosomal RNA gene Genome sequencing and assembly.</title>
        <authorList>
            <person name="Kang M."/>
        </authorList>
    </citation>
    <scope>NUCLEOTIDE SEQUENCE [LARGE SCALE GENOMIC DNA]</scope>
    <source>
        <strain evidence="6 7">ITR2</strain>
    </source>
</reference>
<evidence type="ECO:0000256" key="4">
    <source>
        <dbReference type="ARBA" id="ARBA00023136"/>
    </source>
</evidence>
<dbReference type="Pfam" id="PF09685">
    <property type="entry name" value="MamF_MmsF"/>
    <property type="match status" value="1"/>
</dbReference>
<keyword evidence="3 5" id="KW-1133">Transmembrane helix</keyword>
<dbReference type="InterPro" id="IPR019109">
    <property type="entry name" value="MamF_MmsF"/>
</dbReference>
<dbReference type="Proteomes" id="UP000602284">
    <property type="component" value="Unassembled WGS sequence"/>
</dbReference>